<keyword evidence="4" id="KW-0411">Iron-sulfur</keyword>
<protein>
    <recommendedName>
        <fullName evidence="5">Rieske domain-containing protein</fullName>
    </recommendedName>
</protein>
<keyword evidence="3" id="KW-0408">Iron</keyword>
<sequence>MQLIAFESSGHDTVIKTALKYIQMRRGEHGEITFKDMTCQHRGGPLTHGSEDEESVTCPWHGRKTRKCRIPYLDIPYVQNRGAVWVGLQDFQRLIQNV</sequence>
<evidence type="ECO:0000256" key="3">
    <source>
        <dbReference type="ARBA" id="ARBA00023004"/>
    </source>
</evidence>
<organism evidence="6 7">
    <name type="scientific">Pseudomonas syringae pv. coryli</name>
    <dbReference type="NCBI Taxonomy" id="317659"/>
    <lineage>
        <taxon>Bacteria</taxon>
        <taxon>Pseudomonadati</taxon>
        <taxon>Pseudomonadota</taxon>
        <taxon>Gammaproteobacteria</taxon>
        <taxon>Pseudomonadales</taxon>
        <taxon>Pseudomonadaceae</taxon>
        <taxon>Pseudomonas</taxon>
    </lineage>
</organism>
<dbReference type="GO" id="GO:0046872">
    <property type="term" value="F:metal ion binding"/>
    <property type="evidence" value="ECO:0007669"/>
    <property type="project" value="UniProtKB-KW"/>
</dbReference>
<dbReference type="Pfam" id="PF00355">
    <property type="entry name" value="Rieske"/>
    <property type="match status" value="1"/>
</dbReference>
<dbReference type="InterPro" id="IPR036922">
    <property type="entry name" value="Rieske_2Fe-2S_sf"/>
</dbReference>
<reference evidence="6 7" key="1">
    <citation type="submission" date="2015-09" db="EMBL/GenBank/DDBJ databases">
        <title>Genome announcement of multiple Pseudomonas syringae strains.</title>
        <authorList>
            <person name="Thakur S."/>
            <person name="Wang P.W."/>
            <person name="Gong Y."/>
            <person name="Weir B.S."/>
            <person name="Guttman D.S."/>
        </authorList>
    </citation>
    <scope>NUCLEOTIDE SEQUENCE [LARGE SCALE GENOMIC DNA]</scope>
    <source>
        <strain evidence="6 7">ICMP17001</strain>
    </source>
</reference>
<evidence type="ECO:0000313" key="6">
    <source>
        <dbReference type="EMBL" id="KPX00901.1"/>
    </source>
</evidence>
<evidence type="ECO:0000313" key="7">
    <source>
        <dbReference type="Proteomes" id="UP000051335"/>
    </source>
</evidence>
<feature type="domain" description="Rieske" evidence="5">
    <location>
        <begin position="26"/>
        <end position="86"/>
    </location>
</feature>
<evidence type="ECO:0000259" key="5">
    <source>
        <dbReference type="PROSITE" id="PS51296"/>
    </source>
</evidence>
<dbReference type="EMBL" id="LJQC01000420">
    <property type="protein sequence ID" value="KPX00901.1"/>
    <property type="molecule type" value="Genomic_DNA"/>
</dbReference>
<keyword evidence="1" id="KW-0001">2Fe-2S</keyword>
<evidence type="ECO:0000256" key="1">
    <source>
        <dbReference type="ARBA" id="ARBA00022714"/>
    </source>
</evidence>
<dbReference type="InterPro" id="IPR017941">
    <property type="entry name" value="Rieske_2Fe-2S"/>
</dbReference>
<keyword evidence="2" id="KW-0479">Metal-binding</keyword>
<keyword evidence="7" id="KW-1185">Reference proteome</keyword>
<proteinExistence type="predicted"/>
<dbReference type="PATRIC" id="fig|317659.3.peg.4305"/>
<dbReference type="RefSeq" id="WP_046237247.1">
    <property type="nucleotide sequence ID" value="NZ_LJQC01000420.1"/>
</dbReference>
<gene>
    <name evidence="6" type="ORF">ALO75_02760</name>
</gene>
<comment type="caution">
    <text evidence="6">The sequence shown here is derived from an EMBL/GenBank/DDBJ whole genome shotgun (WGS) entry which is preliminary data.</text>
</comment>
<accession>A0A0P9SPS6</accession>
<dbReference type="AlphaFoldDB" id="A0A0P9SPS6"/>
<dbReference type="Proteomes" id="UP000051335">
    <property type="component" value="Unassembled WGS sequence"/>
</dbReference>
<dbReference type="PROSITE" id="PS51296">
    <property type="entry name" value="RIESKE"/>
    <property type="match status" value="1"/>
</dbReference>
<name>A0A0P9SPS6_9PSED</name>
<dbReference type="SUPFAM" id="SSF50022">
    <property type="entry name" value="ISP domain"/>
    <property type="match status" value="1"/>
</dbReference>
<evidence type="ECO:0000256" key="4">
    <source>
        <dbReference type="ARBA" id="ARBA00023014"/>
    </source>
</evidence>
<dbReference type="Gene3D" id="2.102.10.10">
    <property type="entry name" value="Rieske [2Fe-2S] iron-sulphur domain"/>
    <property type="match status" value="1"/>
</dbReference>
<evidence type="ECO:0000256" key="2">
    <source>
        <dbReference type="ARBA" id="ARBA00022723"/>
    </source>
</evidence>
<dbReference type="GO" id="GO:0051537">
    <property type="term" value="F:2 iron, 2 sulfur cluster binding"/>
    <property type="evidence" value="ECO:0007669"/>
    <property type="project" value="UniProtKB-KW"/>
</dbReference>